<evidence type="ECO:0000313" key="3">
    <source>
        <dbReference type="Proteomes" id="UP000268535"/>
    </source>
</evidence>
<evidence type="ECO:0000313" key="2">
    <source>
        <dbReference type="EMBL" id="RKP02855.1"/>
    </source>
</evidence>
<sequence>MATILRELWGPRPAFLAFKKHNLARLVQNLASGGKGAYVVPTAWYRAGRHTDFWKLDRIEQTPRGVQAFGYLYLDNKCTNRLLEIPNPSESWNFYESTQTIENLQKKIHVSS</sequence>
<dbReference type="Proteomes" id="UP000274922">
    <property type="component" value="Unassembled WGS sequence"/>
</dbReference>
<protein>
    <submittedName>
        <fullName evidence="1">Uncharacterized protein</fullName>
    </submittedName>
</protein>
<reference evidence="1" key="3">
    <citation type="submission" date="2018-08" db="EMBL/GenBank/DDBJ databases">
        <title>Leveraging single-cell genomics to expand the Fungal Tree of Life.</title>
        <authorList>
            <consortium name="DOE Joint Genome Institute"/>
            <person name="Ahrendt S.R."/>
            <person name="Quandt C.A."/>
            <person name="Ciobanu D."/>
            <person name="Clum A."/>
            <person name="Salamov A."/>
            <person name="Andreopoulos B."/>
            <person name="Cheng J.-F."/>
            <person name="Woyke T."/>
            <person name="Pelin A."/>
            <person name="Henrissat B."/>
            <person name="Reynolds N."/>
            <person name="Benny G.L."/>
            <person name="Smith M.E."/>
            <person name="James T.Y."/>
            <person name="Grigoriev I.V."/>
        </authorList>
    </citation>
    <scope>NUCLEOTIDE SEQUENCE</scope>
    <source>
        <strain evidence="1">ATCC 52028</strain>
    </source>
</reference>
<dbReference type="EMBL" id="ML010919">
    <property type="protein sequence ID" value="RKO95786.1"/>
    <property type="molecule type" value="Genomic_DNA"/>
</dbReference>
<reference evidence="3 4" key="1">
    <citation type="journal article" date="2018" name="Nat. Microbiol.">
        <title>Leveraging single-cell genomics to expand the fungal tree of life.</title>
        <authorList>
            <person name="Ahrendt S.R."/>
            <person name="Quandt C.A."/>
            <person name="Ciobanu D."/>
            <person name="Clum A."/>
            <person name="Salamov A."/>
            <person name="Andreopoulos B."/>
            <person name="Cheng J.F."/>
            <person name="Woyke T."/>
            <person name="Pelin A."/>
            <person name="Henrissat B."/>
            <person name="Reynolds N.K."/>
            <person name="Benny G.L."/>
            <person name="Smith M.E."/>
            <person name="James T.Y."/>
            <person name="Grigoriev I.V."/>
        </authorList>
    </citation>
    <scope>NUCLEOTIDE SEQUENCE [LARGE SCALE GENOMIC DNA]</scope>
    <source>
        <strain evidence="3 4">ATCC 52028</strain>
    </source>
</reference>
<proteinExistence type="predicted"/>
<dbReference type="AlphaFoldDB" id="A0A4P9WX01"/>
<dbReference type="EMBL" id="ML014133">
    <property type="protein sequence ID" value="RKP02855.1"/>
    <property type="molecule type" value="Genomic_DNA"/>
</dbReference>
<dbReference type="Proteomes" id="UP000268535">
    <property type="component" value="Unassembled WGS sequence"/>
</dbReference>
<name>A0A4P9WX01_9FUNG</name>
<keyword evidence="4" id="KW-1185">Reference proteome</keyword>
<evidence type="ECO:0000313" key="1">
    <source>
        <dbReference type="EMBL" id="RKO95786.1"/>
    </source>
</evidence>
<dbReference type="OrthoDB" id="16434at2759"/>
<reference evidence="2" key="2">
    <citation type="submission" date="2018-04" db="EMBL/GenBank/DDBJ databases">
        <title>Leveraging single-cell genomics to expand the Fungal Tree of Life.</title>
        <authorList>
            <consortium name="DOE Joint Genome Institute"/>
            <person name="Ahrendt S.R."/>
            <person name="Quandt C.A."/>
            <person name="Ciobanu D."/>
            <person name="Clum A."/>
            <person name="Salamov A."/>
            <person name="Andreopoulos B."/>
            <person name="Cheng J.-F."/>
            <person name="Woyke T."/>
            <person name="Pelin A."/>
            <person name="Henrissat B."/>
            <person name="Benny G.L."/>
            <person name="Smith M.E."/>
            <person name="James T.Y."/>
            <person name="Grigoriev I.V."/>
        </authorList>
    </citation>
    <scope>NUCLEOTIDE SEQUENCE</scope>
    <source>
        <strain evidence="2">ATCC 52028</strain>
    </source>
</reference>
<evidence type="ECO:0000313" key="4">
    <source>
        <dbReference type="Proteomes" id="UP000274922"/>
    </source>
</evidence>
<accession>A0A4P9WX01</accession>
<organism evidence="1 3">
    <name type="scientific">Caulochytrium protostelioides</name>
    <dbReference type="NCBI Taxonomy" id="1555241"/>
    <lineage>
        <taxon>Eukaryota</taxon>
        <taxon>Fungi</taxon>
        <taxon>Fungi incertae sedis</taxon>
        <taxon>Chytridiomycota</taxon>
        <taxon>Chytridiomycota incertae sedis</taxon>
        <taxon>Chytridiomycetes</taxon>
        <taxon>Caulochytriales</taxon>
        <taxon>Caulochytriaceae</taxon>
        <taxon>Caulochytrium</taxon>
    </lineage>
</organism>
<gene>
    <name evidence="1" type="ORF">CAUPRSCDRAFT_12513</name>
    <name evidence="2" type="ORF">CXG81DRAFT_24455</name>
</gene>